<gene>
    <name evidence="2" type="ORF">DSW25_12815</name>
</gene>
<comment type="caution">
    <text evidence="2">The sequence shown here is derived from an EMBL/GenBank/DDBJ whole genome shotgun (WGS) entry which is preliminary data.</text>
</comment>
<keyword evidence="1" id="KW-0732">Signal</keyword>
<dbReference type="AlphaFoldDB" id="A0A073II35"/>
<dbReference type="eggNOG" id="ENOG50338IZ">
    <property type="taxonomic scope" value="Bacteria"/>
</dbReference>
<evidence type="ECO:0000256" key="1">
    <source>
        <dbReference type="SAM" id="SignalP"/>
    </source>
</evidence>
<protein>
    <recommendedName>
        <fullName evidence="4">DUF3108 domain-containing protein</fullName>
    </recommendedName>
</protein>
<name>A0A073II35_9RHOB</name>
<evidence type="ECO:0008006" key="4">
    <source>
        <dbReference type="Google" id="ProtNLM"/>
    </source>
</evidence>
<dbReference type="RefSeq" id="WP_025058480.1">
    <property type="nucleotide sequence ID" value="NZ_JAMC01000004.1"/>
</dbReference>
<organism evidence="2 3">
    <name type="scientific">Sulfitobacter donghicola DSW-25 = KCTC 12864 = JCM 14565</name>
    <dbReference type="NCBI Taxonomy" id="1300350"/>
    <lineage>
        <taxon>Bacteria</taxon>
        <taxon>Pseudomonadati</taxon>
        <taxon>Pseudomonadota</taxon>
        <taxon>Alphaproteobacteria</taxon>
        <taxon>Rhodobacterales</taxon>
        <taxon>Roseobacteraceae</taxon>
        <taxon>Sulfitobacter</taxon>
    </lineage>
</organism>
<feature type="signal peptide" evidence="1">
    <location>
        <begin position="1"/>
        <end position="24"/>
    </location>
</feature>
<proteinExistence type="predicted"/>
<evidence type="ECO:0000313" key="3">
    <source>
        <dbReference type="Proteomes" id="UP000027734"/>
    </source>
</evidence>
<evidence type="ECO:0000313" key="2">
    <source>
        <dbReference type="EMBL" id="KEJ89166.1"/>
    </source>
</evidence>
<sequence length="203" mass="22563">MKLFSKALASGLLCLLATVSTVSAQSCPTRDALSDNGIRLTRSSPFMTILLTNRGDTLIEERHTKRNGKTQHTHTTYLHPLAVAQRRDSRSALTMKYSRNTKTLSRLDQTKVWRSKIEVLDGTKTIMKGRVTMRLNGKGTHKVGRCSYPVWSIIENHELSGRPTSYLEKIYAPTLGVVLATYRLAQGGKSRVSGFVPSQITAE</sequence>
<reference evidence="2 3" key="1">
    <citation type="submission" date="2014-01" db="EMBL/GenBank/DDBJ databases">
        <title>Sulfitobacter donghicola JCM 14565 Genome Sequencing.</title>
        <authorList>
            <person name="Lai Q."/>
            <person name="Hong Z."/>
        </authorList>
    </citation>
    <scope>NUCLEOTIDE SEQUENCE [LARGE SCALE GENOMIC DNA]</scope>
    <source>
        <strain evidence="2 3">JCM 14565</strain>
    </source>
</reference>
<feature type="chain" id="PRO_5001691204" description="DUF3108 domain-containing protein" evidence="1">
    <location>
        <begin position="25"/>
        <end position="203"/>
    </location>
</feature>
<dbReference type="STRING" id="1300350.Z948_1037"/>
<dbReference type="EMBL" id="JAMC01000004">
    <property type="protein sequence ID" value="KEJ89166.1"/>
    <property type="molecule type" value="Genomic_DNA"/>
</dbReference>
<dbReference type="Proteomes" id="UP000027734">
    <property type="component" value="Unassembled WGS sequence"/>
</dbReference>
<accession>A0A073II35</accession>
<dbReference type="OrthoDB" id="7853168at2"/>
<dbReference type="PROSITE" id="PS51257">
    <property type="entry name" value="PROKAR_LIPOPROTEIN"/>
    <property type="match status" value="1"/>
</dbReference>
<keyword evidence="3" id="KW-1185">Reference proteome</keyword>